<evidence type="ECO:0000256" key="2">
    <source>
        <dbReference type="ARBA" id="ARBA00010304"/>
    </source>
</evidence>
<evidence type="ECO:0000256" key="4">
    <source>
        <dbReference type="ARBA" id="ARBA00023204"/>
    </source>
</evidence>
<dbReference type="EMBL" id="JBDODL010002036">
    <property type="protein sequence ID" value="MES1921989.1"/>
    <property type="molecule type" value="Genomic_DNA"/>
</dbReference>
<feature type="domain" description="DNA repair metallo-beta-lactamase" evidence="6">
    <location>
        <begin position="252"/>
        <end position="306"/>
    </location>
</feature>
<organism evidence="7 8">
    <name type="scientific">Bonamia ostreae</name>
    <dbReference type="NCBI Taxonomy" id="126728"/>
    <lineage>
        <taxon>Eukaryota</taxon>
        <taxon>Sar</taxon>
        <taxon>Rhizaria</taxon>
        <taxon>Endomyxa</taxon>
        <taxon>Ascetosporea</taxon>
        <taxon>Haplosporida</taxon>
        <taxon>Bonamia</taxon>
    </lineage>
</organism>
<dbReference type="InterPro" id="IPR011084">
    <property type="entry name" value="DRMBL"/>
</dbReference>
<dbReference type="SUPFAM" id="SSF56281">
    <property type="entry name" value="Metallo-hydrolase/oxidoreductase"/>
    <property type="match status" value="1"/>
</dbReference>
<reference evidence="7 8" key="1">
    <citation type="journal article" date="2024" name="BMC Biol.">
        <title>Comparative genomics of Ascetosporea gives new insight into the evolutionary basis for animal parasitism in Rhizaria.</title>
        <authorList>
            <person name="Hiltunen Thoren M."/>
            <person name="Onut-Brannstrom I."/>
            <person name="Alfjorden A."/>
            <person name="Peckova H."/>
            <person name="Swords F."/>
            <person name="Hooper C."/>
            <person name="Holzer A.S."/>
            <person name="Bass D."/>
            <person name="Burki F."/>
        </authorList>
    </citation>
    <scope>NUCLEOTIDE SEQUENCE [LARGE SCALE GENOMIC DNA]</scope>
    <source>
        <strain evidence="7">20-A016</strain>
    </source>
</reference>
<sequence>MALKSIPRNKKSKKSKRTKICPEHKIIKGTNYTVDAFCYKPFDQKMVFFLSHFHTDHYKGLLKSFSEGDIYCSPITASLVLAKIGVNKKYLKPLQIGVKHKIPIKPTNQIFSKSTYSYVTLVEANHCPGSVIFFFEIPNKKVILHTGDFRFGDQLKNNPICAKNKNVSFMYLDTTYCNPRFVFPTQKKCCEYVSQNIDKLKSDSKILFVIGSYNLGKEKIFVSVFKKTELQIYVDPKRMAILEHLNMDLNLETTFTTDSNKSRVHVLPLAKLNFGNLSKILKGNKRYNKIVAFKPTGWCGAFSISKKSKIDVLG</sequence>
<dbReference type="Gene3D" id="3.40.50.12650">
    <property type="match status" value="1"/>
</dbReference>
<protein>
    <submittedName>
        <fullName evidence="7">DNA cross-link repair 1A protein</fullName>
    </submittedName>
</protein>
<evidence type="ECO:0000313" key="7">
    <source>
        <dbReference type="EMBL" id="MES1921989.1"/>
    </source>
</evidence>
<keyword evidence="3" id="KW-0227">DNA damage</keyword>
<dbReference type="PANTHER" id="PTHR23240">
    <property type="entry name" value="DNA CROSS-LINK REPAIR PROTEIN PSO2/SNM1-RELATED"/>
    <property type="match status" value="1"/>
</dbReference>
<comment type="similarity">
    <text evidence="2">Belongs to the DNA repair metallo-beta-lactamase (DRMBL) family.</text>
</comment>
<gene>
    <name evidence="7" type="primary">DCLRE1A</name>
    <name evidence="7" type="ORF">MHBO_003513</name>
</gene>
<evidence type="ECO:0000256" key="5">
    <source>
        <dbReference type="ARBA" id="ARBA00023242"/>
    </source>
</evidence>
<name>A0ABV2AR97_9EUKA</name>
<keyword evidence="5" id="KW-0539">Nucleus</keyword>
<dbReference type="Gene3D" id="3.60.15.10">
    <property type="entry name" value="Ribonuclease Z/Hydroxyacylglutathione hydrolase-like"/>
    <property type="match status" value="1"/>
</dbReference>
<evidence type="ECO:0000259" key="6">
    <source>
        <dbReference type="Pfam" id="PF07522"/>
    </source>
</evidence>
<dbReference type="CDD" id="cd16273">
    <property type="entry name" value="SNM1A-1C-like_MBL-fold"/>
    <property type="match status" value="1"/>
</dbReference>
<keyword evidence="8" id="KW-1185">Reference proteome</keyword>
<evidence type="ECO:0000313" key="8">
    <source>
        <dbReference type="Proteomes" id="UP001439008"/>
    </source>
</evidence>
<evidence type="ECO:0000256" key="3">
    <source>
        <dbReference type="ARBA" id="ARBA00022763"/>
    </source>
</evidence>
<keyword evidence="4" id="KW-0234">DNA repair</keyword>
<comment type="caution">
    <text evidence="7">The sequence shown here is derived from an EMBL/GenBank/DDBJ whole genome shotgun (WGS) entry which is preliminary data.</text>
</comment>
<accession>A0ABV2AR97</accession>
<comment type="subcellular location">
    <subcellularLocation>
        <location evidence="1">Nucleus</location>
    </subcellularLocation>
</comment>
<evidence type="ECO:0000256" key="1">
    <source>
        <dbReference type="ARBA" id="ARBA00004123"/>
    </source>
</evidence>
<proteinExistence type="inferred from homology"/>
<dbReference type="InterPro" id="IPR036866">
    <property type="entry name" value="RibonucZ/Hydroxyglut_hydro"/>
</dbReference>
<dbReference type="Pfam" id="PF07522">
    <property type="entry name" value="DRMBL"/>
    <property type="match status" value="1"/>
</dbReference>
<dbReference type="Proteomes" id="UP001439008">
    <property type="component" value="Unassembled WGS sequence"/>
</dbReference>
<dbReference type="PANTHER" id="PTHR23240:SF6">
    <property type="entry name" value="DNA CROSS-LINK REPAIR 1A PROTEIN"/>
    <property type="match status" value="1"/>
</dbReference>